<sequence>MSVKKHRPIRLPANPPRKIPQIVKELVKAMNQQQTDVRSFATSQKISFSKVYNWIAGKAEPKRNSTDIILRYFKKIKYDYVPIAEKQSSVKTGKLLPARIDPSLAANMKLIVISLKEQSELLKFLLELVEKLTKNGERIPAAVKVKKAVRVRKKEM</sequence>
<comment type="caution">
    <text evidence="1">The sequence shown here is derived from an EMBL/GenBank/DDBJ whole genome shotgun (WGS) entry which is preliminary data.</text>
</comment>
<accession>A0A4Q7N2J6</accession>
<dbReference type="AlphaFoldDB" id="A0A4Q7N2J6"/>
<gene>
    <name evidence="1" type="ORF">EV199_0912</name>
</gene>
<evidence type="ECO:0000313" key="2">
    <source>
        <dbReference type="Proteomes" id="UP000293874"/>
    </source>
</evidence>
<proteinExistence type="predicted"/>
<organism evidence="1 2">
    <name type="scientific">Pseudobacter ginsenosidimutans</name>
    <dbReference type="NCBI Taxonomy" id="661488"/>
    <lineage>
        <taxon>Bacteria</taxon>
        <taxon>Pseudomonadati</taxon>
        <taxon>Bacteroidota</taxon>
        <taxon>Chitinophagia</taxon>
        <taxon>Chitinophagales</taxon>
        <taxon>Chitinophagaceae</taxon>
        <taxon>Pseudobacter</taxon>
    </lineage>
</organism>
<protein>
    <submittedName>
        <fullName evidence="1">Uncharacterized protein</fullName>
    </submittedName>
</protein>
<dbReference type="Proteomes" id="UP000293874">
    <property type="component" value="Unassembled WGS sequence"/>
</dbReference>
<keyword evidence="2" id="KW-1185">Reference proteome</keyword>
<dbReference type="RefSeq" id="WP_130539463.1">
    <property type="nucleotide sequence ID" value="NZ_CP042431.1"/>
</dbReference>
<name>A0A4Q7N2J6_9BACT</name>
<reference evidence="1 2" key="1">
    <citation type="submission" date="2019-02" db="EMBL/GenBank/DDBJ databases">
        <title>Genomic Encyclopedia of Type Strains, Phase IV (KMG-IV): sequencing the most valuable type-strain genomes for metagenomic binning, comparative biology and taxonomic classification.</title>
        <authorList>
            <person name="Goeker M."/>
        </authorList>
    </citation>
    <scope>NUCLEOTIDE SEQUENCE [LARGE SCALE GENOMIC DNA]</scope>
    <source>
        <strain evidence="1 2">DSM 18116</strain>
    </source>
</reference>
<dbReference type="OrthoDB" id="9918203at2"/>
<evidence type="ECO:0000313" key="1">
    <source>
        <dbReference type="EMBL" id="RZS75054.1"/>
    </source>
</evidence>
<dbReference type="EMBL" id="SGXA01000001">
    <property type="protein sequence ID" value="RZS75054.1"/>
    <property type="molecule type" value="Genomic_DNA"/>
</dbReference>